<organism evidence="4 5">
    <name type="scientific">Actinoplanes sichuanensis</name>
    <dbReference type="NCBI Taxonomy" id="512349"/>
    <lineage>
        <taxon>Bacteria</taxon>
        <taxon>Bacillati</taxon>
        <taxon>Actinomycetota</taxon>
        <taxon>Actinomycetes</taxon>
        <taxon>Micromonosporales</taxon>
        <taxon>Micromonosporaceae</taxon>
        <taxon>Actinoplanes</taxon>
    </lineage>
</organism>
<dbReference type="PROSITE" id="PS00012">
    <property type="entry name" value="PHOSPHOPANTETHEINE"/>
    <property type="match status" value="1"/>
</dbReference>
<dbReference type="SUPFAM" id="SSF47336">
    <property type="entry name" value="ACP-like"/>
    <property type="match status" value="1"/>
</dbReference>
<comment type="caution">
    <text evidence="4">The sequence shown here is derived from an EMBL/GenBank/DDBJ whole genome shotgun (WGS) entry which is preliminary data.</text>
</comment>
<dbReference type="Pfam" id="PF00550">
    <property type="entry name" value="PP-binding"/>
    <property type="match status" value="1"/>
</dbReference>
<name>A0ABW4AIM6_9ACTN</name>
<protein>
    <submittedName>
        <fullName evidence="4">Acyl carrier protein</fullName>
    </submittedName>
</protein>
<dbReference type="RefSeq" id="WP_317791998.1">
    <property type="nucleotide sequence ID" value="NZ_AP028461.1"/>
</dbReference>
<feature type="domain" description="Carrier" evidence="3">
    <location>
        <begin position="1"/>
        <end position="72"/>
    </location>
</feature>
<gene>
    <name evidence="4" type="ORF">ACFQ5G_31315</name>
</gene>
<evidence type="ECO:0000259" key="3">
    <source>
        <dbReference type="PROSITE" id="PS50075"/>
    </source>
</evidence>
<sequence length="108" mass="10438">MNVHQATALFRRVLENPEVTAESDFFDAGGDSLLATRVLSAVARDHGVELTFEDFLLAPTPATLAGAVSAGAVSGGAVSGGAVPTGAVSGGAVSAGAVSDGAVSGGPR</sequence>
<keyword evidence="5" id="KW-1185">Reference proteome</keyword>
<dbReference type="EMBL" id="JBHTMK010000040">
    <property type="protein sequence ID" value="MFD1369852.1"/>
    <property type="molecule type" value="Genomic_DNA"/>
</dbReference>
<proteinExistence type="predicted"/>
<keyword evidence="2" id="KW-0597">Phosphoprotein</keyword>
<dbReference type="InterPro" id="IPR036736">
    <property type="entry name" value="ACP-like_sf"/>
</dbReference>
<dbReference type="InterPro" id="IPR029058">
    <property type="entry name" value="AB_hydrolase_fold"/>
</dbReference>
<accession>A0ABW4AIM6</accession>
<dbReference type="Proteomes" id="UP001597183">
    <property type="component" value="Unassembled WGS sequence"/>
</dbReference>
<evidence type="ECO:0000313" key="5">
    <source>
        <dbReference type="Proteomes" id="UP001597183"/>
    </source>
</evidence>
<evidence type="ECO:0000256" key="1">
    <source>
        <dbReference type="ARBA" id="ARBA00022450"/>
    </source>
</evidence>
<evidence type="ECO:0000313" key="4">
    <source>
        <dbReference type="EMBL" id="MFD1369852.1"/>
    </source>
</evidence>
<reference evidence="5" key="1">
    <citation type="journal article" date="2019" name="Int. J. Syst. Evol. Microbiol.">
        <title>The Global Catalogue of Microorganisms (GCM) 10K type strain sequencing project: providing services to taxonomists for standard genome sequencing and annotation.</title>
        <authorList>
            <consortium name="The Broad Institute Genomics Platform"/>
            <consortium name="The Broad Institute Genome Sequencing Center for Infectious Disease"/>
            <person name="Wu L."/>
            <person name="Ma J."/>
        </authorList>
    </citation>
    <scope>NUCLEOTIDE SEQUENCE [LARGE SCALE GENOMIC DNA]</scope>
    <source>
        <strain evidence="5">CCM 7526</strain>
    </source>
</reference>
<dbReference type="InterPro" id="IPR006162">
    <property type="entry name" value="Ppantetheine_attach_site"/>
</dbReference>
<dbReference type="PROSITE" id="PS50075">
    <property type="entry name" value="CARRIER"/>
    <property type="match status" value="1"/>
</dbReference>
<dbReference type="InterPro" id="IPR009081">
    <property type="entry name" value="PP-bd_ACP"/>
</dbReference>
<dbReference type="Gene3D" id="3.40.50.1820">
    <property type="entry name" value="alpha/beta hydrolase"/>
    <property type="match status" value="1"/>
</dbReference>
<evidence type="ECO:0000256" key="2">
    <source>
        <dbReference type="ARBA" id="ARBA00022553"/>
    </source>
</evidence>
<keyword evidence="1" id="KW-0596">Phosphopantetheine</keyword>